<dbReference type="AlphaFoldDB" id="A0A4T0BJ57"/>
<evidence type="ECO:0000259" key="10">
    <source>
        <dbReference type="PROSITE" id="PS51635"/>
    </source>
</evidence>
<dbReference type="CDD" id="cd07199">
    <property type="entry name" value="Pat17_PNPLA8_PNPLA9_like"/>
    <property type="match status" value="1"/>
</dbReference>
<reference evidence="11 12" key="1">
    <citation type="submission" date="2018-10" db="EMBL/GenBank/DDBJ databases">
        <title>Fifty Aureobasidium pullulans genomes reveal a recombining polyextremotolerant generalist.</title>
        <authorList>
            <person name="Gostincar C."/>
            <person name="Turk M."/>
            <person name="Zajc J."/>
            <person name="Gunde-Cimerman N."/>
        </authorList>
    </citation>
    <scope>NUCLEOTIDE SEQUENCE [LARGE SCALE GENOMIC DNA]</scope>
    <source>
        <strain evidence="11 12">EXF-1645</strain>
    </source>
</reference>
<dbReference type="Pfam" id="PF01734">
    <property type="entry name" value="Patatin"/>
    <property type="match status" value="1"/>
</dbReference>
<dbReference type="InterPro" id="IPR013083">
    <property type="entry name" value="Znf_RING/FYVE/PHD"/>
</dbReference>
<dbReference type="SMART" id="SM00184">
    <property type="entry name" value="RING"/>
    <property type="match status" value="1"/>
</dbReference>
<evidence type="ECO:0000256" key="4">
    <source>
        <dbReference type="ARBA" id="ARBA00022833"/>
    </source>
</evidence>
<evidence type="ECO:0008006" key="13">
    <source>
        <dbReference type="Google" id="ProtNLM"/>
    </source>
</evidence>
<dbReference type="GO" id="GO:0046486">
    <property type="term" value="P:glycerolipid metabolic process"/>
    <property type="evidence" value="ECO:0007669"/>
    <property type="project" value="UniProtKB-ARBA"/>
</dbReference>
<dbReference type="SUPFAM" id="SSF52151">
    <property type="entry name" value="FabD/lysophospholipase-like"/>
    <property type="match status" value="1"/>
</dbReference>
<evidence type="ECO:0000256" key="6">
    <source>
        <dbReference type="ARBA" id="ARBA00023098"/>
    </source>
</evidence>
<dbReference type="PANTHER" id="PTHR24185">
    <property type="entry name" value="CALCIUM-INDEPENDENT PHOSPHOLIPASE A2-GAMMA"/>
    <property type="match status" value="1"/>
</dbReference>
<dbReference type="GO" id="GO:0004620">
    <property type="term" value="F:phospholipase activity"/>
    <property type="evidence" value="ECO:0007669"/>
    <property type="project" value="TreeGrafter"/>
</dbReference>
<dbReference type="Gene3D" id="3.30.40.10">
    <property type="entry name" value="Zinc/RING finger domain, C3HC4 (zinc finger)"/>
    <property type="match status" value="1"/>
</dbReference>
<comment type="caution">
    <text evidence="11">The sequence shown here is derived from an EMBL/GenBank/DDBJ whole genome shotgun (WGS) entry which is preliminary data.</text>
</comment>
<dbReference type="PROSITE" id="PS00518">
    <property type="entry name" value="ZF_RING_1"/>
    <property type="match status" value="1"/>
</dbReference>
<feature type="active site" description="Nucleophile" evidence="8">
    <location>
        <position position="496"/>
    </location>
</feature>
<dbReference type="Gene3D" id="3.40.1090.10">
    <property type="entry name" value="Cytosolic phospholipase A2 catalytic domain"/>
    <property type="match status" value="1"/>
</dbReference>
<keyword evidence="5 8" id="KW-0442">Lipid degradation</keyword>
<feature type="short sequence motif" description="GXSXG" evidence="8">
    <location>
        <begin position="494"/>
        <end position="498"/>
    </location>
</feature>
<feature type="short sequence motif" description="GXGXXG" evidence="8">
    <location>
        <begin position="458"/>
        <end position="463"/>
    </location>
</feature>
<dbReference type="GO" id="GO:0006631">
    <property type="term" value="P:fatty acid metabolic process"/>
    <property type="evidence" value="ECO:0007669"/>
    <property type="project" value="TreeGrafter"/>
</dbReference>
<dbReference type="PROSITE" id="PS50089">
    <property type="entry name" value="ZF_RING_2"/>
    <property type="match status" value="1"/>
</dbReference>
<dbReference type="InterPro" id="IPR016035">
    <property type="entry name" value="Acyl_Trfase/lysoPLipase"/>
</dbReference>
<evidence type="ECO:0000256" key="1">
    <source>
        <dbReference type="ARBA" id="ARBA00022723"/>
    </source>
</evidence>
<accession>A0A4T0BJ57</accession>
<feature type="short sequence motif" description="DGA/G" evidence="8">
    <location>
        <begin position="660"/>
        <end position="662"/>
    </location>
</feature>
<feature type="domain" description="RING-type" evidence="9">
    <location>
        <begin position="388"/>
        <end position="433"/>
    </location>
</feature>
<evidence type="ECO:0000313" key="12">
    <source>
        <dbReference type="Proteomes" id="UP000308724"/>
    </source>
</evidence>
<evidence type="ECO:0000256" key="8">
    <source>
        <dbReference type="PROSITE-ProRule" id="PRU01161"/>
    </source>
</evidence>
<proteinExistence type="predicted"/>
<feature type="domain" description="PNPLA" evidence="10">
    <location>
        <begin position="454"/>
        <end position="673"/>
    </location>
</feature>
<dbReference type="PROSITE" id="PS51635">
    <property type="entry name" value="PNPLA"/>
    <property type="match status" value="1"/>
</dbReference>
<dbReference type="PANTHER" id="PTHR24185:SF1">
    <property type="entry name" value="CALCIUM-INDEPENDENT PHOSPHOLIPASE A2-GAMMA"/>
    <property type="match status" value="1"/>
</dbReference>
<keyword evidence="4" id="KW-0862">Zinc</keyword>
<keyword evidence="6 8" id="KW-0443">Lipid metabolism</keyword>
<dbReference type="GO" id="GO:0016020">
    <property type="term" value="C:membrane"/>
    <property type="evidence" value="ECO:0007669"/>
    <property type="project" value="TreeGrafter"/>
</dbReference>
<dbReference type="GO" id="GO:0016042">
    <property type="term" value="P:lipid catabolic process"/>
    <property type="evidence" value="ECO:0007669"/>
    <property type="project" value="UniProtKB-UniRule"/>
</dbReference>
<evidence type="ECO:0000313" key="11">
    <source>
        <dbReference type="EMBL" id="TIA34203.1"/>
    </source>
</evidence>
<organism evidence="11 12">
    <name type="scientific">Aureobasidium pullulans</name>
    <name type="common">Black yeast</name>
    <name type="synonym">Pullularia pullulans</name>
    <dbReference type="NCBI Taxonomy" id="5580"/>
    <lineage>
        <taxon>Eukaryota</taxon>
        <taxon>Fungi</taxon>
        <taxon>Dikarya</taxon>
        <taxon>Ascomycota</taxon>
        <taxon>Pezizomycotina</taxon>
        <taxon>Dothideomycetes</taxon>
        <taxon>Dothideomycetidae</taxon>
        <taxon>Dothideales</taxon>
        <taxon>Saccotheciaceae</taxon>
        <taxon>Aureobasidium</taxon>
    </lineage>
</organism>
<dbReference type="InterPro" id="IPR017907">
    <property type="entry name" value="Znf_RING_CS"/>
</dbReference>
<evidence type="ECO:0000256" key="2">
    <source>
        <dbReference type="ARBA" id="ARBA00022771"/>
    </source>
</evidence>
<feature type="active site" description="Proton acceptor" evidence="8">
    <location>
        <position position="660"/>
    </location>
</feature>
<dbReference type="InterPro" id="IPR002641">
    <property type="entry name" value="PNPLA_dom"/>
</dbReference>
<evidence type="ECO:0000256" key="3">
    <source>
        <dbReference type="ARBA" id="ARBA00022801"/>
    </source>
</evidence>
<evidence type="ECO:0000256" key="7">
    <source>
        <dbReference type="PROSITE-ProRule" id="PRU00175"/>
    </source>
</evidence>
<evidence type="ECO:0000256" key="5">
    <source>
        <dbReference type="ARBA" id="ARBA00022963"/>
    </source>
</evidence>
<keyword evidence="1" id="KW-0479">Metal-binding</keyword>
<dbReference type="EMBL" id="QZBZ01000166">
    <property type="protein sequence ID" value="TIA34203.1"/>
    <property type="molecule type" value="Genomic_DNA"/>
</dbReference>
<dbReference type="GO" id="GO:0008270">
    <property type="term" value="F:zinc ion binding"/>
    <property type="evidence" value="ECO:0007669"/>
    <property type="project" value="UniProtKB-KW"/>
</dbReference>
<keyword evidence="3 8" id="KW-0378">Hydrolase</keyword>
<protein>
    <recommendedName>
        <fullName evidence="13">PNPLA domain-containing protein</fullName>
    </recommendedName>
</protein>
<name>A0A4T0BJ57_AURPU</name>
<keyword evidence="2 7" id="KW-0863">Zinc-finger</keyword>
<gene>
    <name evidence="11" type="ORF">D6C78_07010</name>
</gene>
<evidence type="ECO:0000259" key="9">
    <source>
        <dbReference type="PROSITE" id="PS50089"/>
    </source>
</evidence>
<sequence length="910" mass="102257">MAEESLARREERRSITTLVRSGPSCLPPMFVKSSDTEEAYPLEFNAASWEGDKWTVELGETLSLPEMRTLTQKRLVQCAHLFSDAVVFMAADLHSATTMYLEWLACCPPPGADQLLKPSARIIIEETPRGVEDFLRQCAARPEAGVFTSAQLETGFFDNILVEQVHLFAGNKKSSRHAVIQDVPLECVRDCHRGSRRLRSNLGRLWTLSDFRQMASAWEATGSMPDAVLLLTDPWPLGKCSLPGILLSVNGKNTRSSWQDFEKMLTQRATLVGSYLMRHSFRSRHWTVPGEHSRTNMFAEDQFRLRYLSLVKSIVCGLLERNKQIVAAARMERYSLDNLVDDIKNCWLENTKRAYQTCFSVFDSAKLHIQQLRQHRQYLATLEYGNSCAACLQEPWAHLLPCKHGLCTLCLRSCRGKELSGCRVDVDECPVCEQTITSTCIRTFMPPTARLRVLALDGGGIKGLVQLQILEHLLDKIGLRDTVHISSFFDLMVGSSIGGICALGLGTQNWSLEDCRVKFLDFTEQLFVPKNRCARLLSSLTGGWSDILINAARLFCFDSIYASSPIEKILTDSFGDASHMIAADVQHTTNVAIVVNQASTSEATIFTNYNKSRHRRTGAYRWLPMGSSYRSLRIWEVARATSAAPGFWKAVALFGKLYQDGGLNHNNPSAVAINEADLLVSPRHTDPLVVSVGCGRLFSAPLTRMSVFRRYIKVFEETLNAGRQHDVTKMLRHGRTENLVRLNLKLDMDEISLDAQSSMSSLGKSVQTILDSGSTSAKLFSTACESVARRLIASLFYFELGYKLRKGEKQEKALQVGTIKTHLTEQELEAFRDKYPDVRFRVKNLEVEVSVATEIEILHATSTESFKIELIHPCWVQQINGSPFTIVQLREAQSDYLPVALDGRRKRKRG</sequence>
<dbReference type="Proteomes" id="UP000308724">
    <property type="component" value="Unassembled WGS sequence"/>
</dbReference>
<dbReference type="InterPro" id="IPR001841">
    <property type="entry name" value="Znf_RING"/>
</dbReference>